<evidence type="ECO:0000313" key="4">
    <source>
        <dbReference type="Proteomes" id="UP001497512"/>
    </source>
</evidence>
<name>A0ABP0TJD2_9BRYO</name>
<feature type="compositionally biased region" description="Polar residues" evidence="1">
    <location>
        <begin position="380"/>
        <end position="391"/>
    </location>
</feature>
<accession>A0ABP0TJD2</accession>
<protein>
    <recommendedName>
        <fullName evidence="5">Transmembrane protein</fullName>
    </recommendedName>
</protein>
<proteinExistence type="predicted"/>
<dbReference type="PANTHER" id="PTHR33512">
    <property type="entry name" value="PROTEIN, PUTATIVE (DUF1191)-RELATED"/>
    <property type="match status" value="1"/>
</dbReference>
<dbReference type="InterPro" id="IPR010605">
    <property type="entry name" value="DUF1191"/>
</dbReference>
<keyword evidence="2" id="KW-1133">Transmembrane helix</keyword>
<dbReference type="Pfam" id="PF06697">
    <property type="entry name" value="DUF1191"/>
    <property type="match status" value="1"/>
</dbReference>
<keyword evidence="4" id="KW-1185">Reference proteome</keyword>
<evidence type="ECO:0000256" key="1">
    <source>
        <dbReference type="SAM" id="MobiDB-lite"/>
    </source>
</evidence>
<sequence length="391" mass="42949">MMRRSLLLQPDFSAMAFSRSSCPSAPCPPSSAMISSSSVLLQGGVSGDLWQFSMRIRSRARMRNSWVCHLLLTLFGLAILENATAKTTRSTQNTPRGFLISSKEMTRMEMMLPVAVNPVSIHQQLQQAVFKGFAHNKTGIPFPVTLPAQLSNITVQAVRLRTRKLRSRGFAFNEFHFPVGFMVGNSSIVRVMLVYQDFGKFAVYSPPVGKSFSSKVLGMMIYDASDLNNTRPQLPLSMTSAKPITVIFAVNATVQPSSELLCASYSTTGLTTTTTVSNVDPGTEGQCSFTQLGSFALLEPQQQQAASSVHHHRHQAKALKIILGTIFGSIASVAILLLFVVALWRTEHERHFARMQYYSDQGETLQHSLIGNSRAPAAGSTRTRPTLENLD</sequence>
<gene>
    <name evidence="3" type="ORF">CSSPTR1EN2_LOCUS4300</name>
</gene>
<organism evidence="3 4">
    <name type="scientific">Sphagnum troendelagicum</name>
    <dbReference type="NCBI Taxonomy" id="128251"/>
    <lineage>
        <taxon>Eukaryota</taxon>
        <taxon>Viridiplantae</taxon>
        <taxon>Streptophyta</taxon>
        <taxon>Embryophyta</taxon>
        <taxon>Bryophyta</taxon>
        <taxon>Sphagnophytina</taxon>
        <taxon>Sphagnopsida</taxon>
        <taxon>Sphagnales</taxon>
        <taxon>Sphagnaceae</taxon>
        <taxon>Sphagnum</taxon>
    </lineage>
</organism>
<keyword evidence="2" id="KW-0812">Transmembrane</keyword>
<dbReference type="PANTHER" id="PTHR33512:SF14">
    <property type="entry name" value="EXPRESSED PROTEIN"/>
    <property type="match status" value="1"/>
</dbReference>
<keyword evidence="2" id="KW-0472">Membrane</keyword>
<reference evidence="3" key="1">
    <citation type="submission" date="2024-02" db="EMBL/GenBank/DDBJ databases">
        <authorList>
            <consortium name="ELIXIR-Norway"/>
            <consortium name="Elixir Norway"/>
        </authorList>
    </citation>
    <scope>NUCLEOTIDE SEQUENCE</scope>
</reference>
<dbReference type="EMBL" id="OZ019904">
    <property type="protein sequence ID" value="CAK9198165.1"/>
    <property type="molecule type" value="Genomic_DNA"/>
</dbReference>
<dbReference type="Proteomes" id="UP001497512">
    <property type="component" value="Chromosome 12"/>
</dbReference>
<evidence type="ECO:0008006" key="5">
    <source>
        <dbReference type="Google" id="ProtNLM"/>
    </source>
</evidence>
<evidence type="ECO:0000256" key="2">
    <source>
        <dbReference type="SAM" id="Phobius"/>
    </source>
</evidence>
<feature type="transmembrane region" description="Helical" evidence="2">
    <location>
        <begin position="321"/>
        <end position="344"/>
    </location>
</feature>
<evidence type="ECO:0000313" key="3">
    <source>
        <dbReference type="EMBL" id="CAK9198165.1"/>
    </source>
</evidence>
<feature type="region of interest" description="Disordered" evidence="1">
    <location>
        <begin position="370"/>
        <end position="391"/>
    </location>
</feature>